<evidence type="ECO:0000256" key="1">
    <source>
        <dbReference type="SAM" id="MobiDB-lite"/>
    </source>
</evidence>
<dbReference type="GO" id="GO:0004869">
    <property type="term" value="F:cysteine-type endopeptidase inhibitor activity"/>
    <property type="evidence" value="ECO:0007669"/>
    <property type="project" value="InterPro"/>
</dbReference>
<gene>
    <name evidence="4" type="ORF">GV829_07745</name>
</gene>
<accession>A0A6M4AUE6</accession>
<evidence type="ECO:0000259" key="3">
    <source>
        <dbReference type="Pfam" id="PF00031"/>
    </source>
</evidence>
<dbReference type="RefSeq" id="WP_169945533.1">
    <property type="nucleotide sequence ID" value="NZ_CP053015.1"/>
</dbReference>
<reference evidence="4 5" key="1">
    <citation type="submission" date="2020-01" db="EMBL/GenBank/DDBJ databases">
        <title>Sphingomonas sp. strain CSW-10.</title>
        <authorList>
            <person name="Chen W.-M."/>
        </authorList>
    </citation>
    <scope>NUCLEOTIDE SEQUENCE [LARGE SCALE GENOMIC DNA]</scope>
    <source>
        <strain evidence="4 5">CSW-10</strain>
    </source>
</reference>
<dbReference type="Gene3D" id="3.10.450.10">
    <property type="match status" value="1"/>
</dbReference>
<feature type="region of interest" description="Disordered" evidence="1">
    <location>
        <begin position="25"/>
        <end position="48"/>
    </location>
</feature>
<keyword evidence="5" id="KW-1185">Reference proteome</keyword>
<dbReference type="InterPro" id="IPR046350">
    <property type="entry name" value="Cystatin_sf"/>
</dbReference>
<feature type="domain" description="Cystatin" evidence="3">
    <location>
        <begin position="51"/>
        <end position="109"/>
    </location>
</feature>
<evidence type="ECO:0000256" key="2">
    <source>
        <dbReference type="SAM" id="SignalP"/>
    </source>
</evidence>
<dbReference type="KEGG" id="slan:GV829_07745"/>
<keyword evidence="2" id="KW-0732">Signal</keyword>
<dbReference type="InterPro" id="IPR000010">
    <property type="entry name" value="Cystatin_dom"/>
</dbReference>
<dbReference type="Proteomes" id="UP000503018">
    <property type="component" value="Chromosome"/>
</dbReference>
<dbReference type="Pfam" id="PF00031">
    <property type="entry name" value="Cystatin"/>
    <property type="match status" value="1"/>
</dbReference>
<dbReference type="AlphaFoldDB" id="A0A6M4AUE6"/>
<dbReference type="EMBL" id="CP053015">
    <property type="protein sequence ID" value="QJQ32356.1"/>
    <property type="molecule type" value="Genomic_DNA"/>
</dbReference>
<dbReference type="PROSITE" id="PS51257">
    <property type="entry name" value="PROKAR_LIPOPROTEIN"/>
    <property type="match status" value="1"/>
</dbReference>
<evidence type="ECO:0000313" key="5">
    <source>
        <dbReference type="Proteomes" id="UP000503018"/>
    </source>
</evidence>
<organism evidence="4 5">
    <name type="scientific">Sphingomonas lacunae</name>
    <dbReference type="NCBI Taxonomy" id="2698828"/>
    <lineage>
        <taxon>Bacteria</taxon>
        <taxon>Pseudomonadati</taxon>
        <taxon>Pseudomonadota</taxon>
        <taxon>Alphaproteobacteria</taxon>
        <taxon>Sphingomonadales</taxon>
        <taxon>Sphingomonadaceae</taxon>
        <taxon>Sphingomonas</taxon>
    </lineage>
</organism>
<protein>
    <recommendedName>
        <fullName evidence="3">Cystatin domain-containing protein</fullName>
    </recommendedName>
</protein>
<proteinExistence type="predicted"/>
<sequence>MRNISILITAAAATLLGACTASADGNAAGTPGQPEPQGPAVVGGWSTGEVTPDAREAAQFAVTAMNQPGVTLTSIDAVQQQVVAGINYRIDLTLSDNSRVRATVWKKLDGTFELTNISPIISPRR</sequence>
<feature type="chain" id="PRO_5027006094" description="Cystatin domain-containing protein" evidence="2">
    <location>
        <begin position="24"/>
        <end position="125"/>
    </location>
</feature>
<evidence type="ECO:0000313" key="4">
    <source>
        <dbReference type="EMBL" id="QJQ32356.1"/>
    </source>
</evidence>
<name>A0A6M4AUE6_9SPHN</name>
<dbReference type="SUPFAM" id="SSF54403">
    <property type="entry name" value="Cystatin/monellin"/>
    <property type="match status" value="1"/>
</dbReference>
<feature type="signal peptide" evidence="2">
    <location>
        <begin position="1"/>
        <end position="23"/>
    </location>
</feature>